<dbReference type="SUPFAM" id="SSF56496">
    <property type="entry name" value="Fibrinogen C-terminal domain-like"/>
    <property type="match status" value="1"/>
</dbReference>
<dbReference type="GO" id="GO:0005615">
    <property type="term" value="C:extracellular space"/>
    <property type="evidence" value="ECO:0007669"/>
    <property type="project" value="TreeGrafter"/>
</dbReference>
<evidence type="ECO:0000259" key="1">
    <source>
        <dbReference type="PROSITE" id="PS51406"/>
    </source>
</evidence>
<dbReference type="OrthoDB" id="6071153at2759"/>
<evidence type="ECO:0000313" key="2">
    <source>
        <dbReference type="EMBL" id="OWF39987.1"/>
    </source>
</evidence>
<evidence type="ECO:0000313" key="3">
    <source>
        <dbReference type="Proteomes" id="UP000242188"/>
    </source>
</evidence>
<dbReference type="InterPro" id="IPR050373">
    <property type="entry name" value="Fibrinogen_C-term_domain"/>
</dbReference>
<keyword evidence="3" id="KW-1185">Reference proteome</keyword>
<dbReference type="Proteomes" id="UP000242188">
    <property type="component" value="Unassembled WGS sequence"/>
</dbReference>
<protein>
    <submittedName>
        <fullName evidence="2">Angiopoietin-related protein 4</fullName>
    </submittedName>
</protein>
<dbReference type="InterPro" id="IPR014716">
    <property type="entry name" value="Fibrinogen_a/b/g_C_1"/>
</dbReference>
<accession>A0A210PU01</accession>
<dbReference type="InterPro" id="IPR002181">
    <property type="entry name" value="Fibrinogen_a/b/g_C_dom"/>
</dbReference>
<organism evidence="2 3">
    <name type="scientific">Mizuhopecten yessoensis</name>
    <name type="common">Japanese scallop</name>
    <name type="synonym">Patinopecten yessoensis</name>
    <dbReference type="NCBI Taxonomy" id="6573"/>
    <lineage>
        <taxon>Eukaryota</taxon>
        <taxon>Metazoa</taxon>
        <taxon>Spiralia</taxon>
        <taxon>Lophotrochozoa</taxon>
        <taxon>Mollusca</taxon>
        <taxon>Bivalvia</taxon>
        <taxon>Autobranchia</taxon>
        <taxon>Pteriomorphia</taxon>
        <taxon>Pectinida</taxon>
        <taxon>Pectinoidea</taxon>
        <taxon>Pectinidae</taxon>
        <taxon>Mizuhopecten</taxon>
    </lineage>
</organism>
<sequence length="81" mass="9305">MTDGGGWTVLQHRLNGSVSFNRSWTDYVTGFGDLRGDFWLGLEYIHVLTSRGVNVRRIITIQLRSVSGEERQYVIRAVSFR</sequence>
<dbReference type="EMBL" id="NEDP02005493">
    <property type="protein sequence ID" value="OWF39987.1"/>
    <property type="molecule type" value="Genomic_DNA"/>
</dbReference>
<dbReference type="STRING" id="6573.A0A210PU01"/>
<dbReference type="Gene3D" id="3.90.215.10">
    <property type="entry name" value="Gamma Fibrinogen, chain A, domain 1"/>
    <property type="match status" value="1"/>
</dbReference>
<gene>
    <name evidence="2" type="ORF">KP79_PYT19674</name>
</gene>
<comment type="caution">
    <text evidence="2">The sequence shown here is derived from an EMBL/GenBank/DDBJ whole genome shotgun (WGS) entry which is preliminary data.</text>
</comment>
<dbReference type="PROSITE" id="PS51406">
    <property type="entry name" value="FIBRINOGEN_C_2"/>
    <property type="match status" value="1"/>
</dbReference>
<name>A0A210PU01_MIZYE</name>
<dbReference type="PANTHER" id="PTHR19143">
    <property type="entry name" value="FIBRINOGEN/TENASCIN/ANGIOPOEITIN"/>
    <property type="match status" value="1"/>
</dbReference>
<dbReference type="Pfam" id="PF00147">
    <property type="entry name" value="Fibrinogen_C"/>
    <property type="match status" value="1"/>
</dbReference>
<reference evidence="2 3" key="1">
    <citation type="journal article" date="2017" name="Nat. Ecol. Evol.">
        <title>Scallop genome provides insights into evolution of bilaterian karyotype and development.</title>
        <authorList>
            <person name="Wang S."/>
            <person name="Zhang J."/>
            <person name="Jiao W."/>
            <person name="Li J."/>
            <person name="Xun X."/>
            <person name="Sun Y."/>
            <person name="Guo X."/>
            <person name="Huan P."/>
            <person name="Dong B."/>
            <person name="Zhang L."/>
            <person name="Hu X."/>
            <person name="Sun X."/>
            <person name="Wang J."/>
            <person name="Zhao C."/>
            <person name="Wang Y."/>
            <person name="Wang D."/>
            <person name="Huang X."/>
            <person name="Wang R."/>
            <person name="Lv J."/>
            <person name="Li Y."/>
            <person name="Zhang Z."/>
            <person name="Liu B."/>
            <person name="Lu W."/>
            <person name="Hui Y."/>
            <person name="Liang J."/>
            <person name="Zhou Z."/>
            <person name="Hou R."/>
            <person name="Li X."/>
            <person name="Liu Y."/>
            <person name="Li H."/>
            <person name="Ning X."/>
            <person name="Lin Y."/>
            <person name="Zhao L."/>
            <person name="Xing Q."/>
            <person name="Dou J."/>
            <person name="Li Y."/>
            <person name="Mao J."/>
            <person name="Guo H."/>
            <person name="Dou H."/>
            <person name="Li T."/>
            <person name="Mu C."/>
            <person name="Jiang W."/>
            <person name="Fu Q."/>
            <person name="Fu X."/>
            <person name="Miao Y."/>
            <person name="Liu J."/>
            <person name="Yu Q."/>
            <person name="Li R."/>
            <person name="Liao H."/>
            <person name="Li X."/>
            <person name="Kong Y."/>
            <person name="Jiang Z."/>
            <person name="Chourrout D."/>
            <person name="Li R."/>
            <person name="Bao Z."/>
        </authorList>
    </citation>
    <scope>NUCLEOTIDE SEQUENCE [LARGE SCALE GENOMIC DNA]</scope>
    <source>
        <strain evidence="2 3">PY_sf001</strain>
    </source>
</reference>
<proteinExistence type="predicted"/>
<dbReference type="AlphaFoldDB" id="A0A210PU01"/>
<feature type="domain" description="Fibrinogen C-terminal" evidence="1">
    <location>
        <begin position="1"/>
        <end position="52"/>
    </location>
</feature>
<dbReference type="InterPro" id="IPR036056">
    <property type="entry name" value="Fibrinogen-like_C"/>
</dbReference>